<comment type="caution">
    <text evidence="5">The sequence shown here is derived from an EMBL/GenBank/DDBJ whole genome shotgun (WGS) entry which is preliminary data.</text>
</comment>
<proteinExistence type="predicted"/>
<evidence type="ECO:0000256" key="2">
    <source>
        <dbReference type="ARBA" id="ARBA00023125"/>
    </source>
</evidence>
<evidence type="ECO:0000256" key="3">
    <source>
        <dbReference type="ARBA" id="ARBA00023163"/>
    </source>
</evidence>
<dbReference type="CDD" id="cd00093">
    <property type="entry name" value="HTH_XRE"/>
    <property type="match status" value="1"/>
</dbReference>
<dbReference type="SUPFAM" id="SSF51306">
    <property type="entry name" value="LexA/Signal peptidase"/>
    <property type="match status" value="1"/>
</dbReference>
<evidence type="ECO:0000256" key="1">
    <source>
        <dbReference type="ARBA" id="ARBA00023015"/>
    </source>
</evidence>
<dbReference type="GO" id="GO:0003677">
    <property type="term" value="F:DNA binding"/>
    <property type="evidence" value="ECO:0007669"/>
    <property type="project" value="UniProtKB-KW"/>
</dbReference>
<reference evidence="5 6" key="1">
    <citation type="submission" date="2023-07" db="EMBL/GenBank/DDBJ databases">
        <authorList>
            <person name="Peeters C."/>
        </authorList>
    </citation>
    <scope>NUCLEOTIDE SEQUENCE [LARGE SCALE GENOMIC DNA]</scope>
    <source>
        <strain evidence="5 6">R-16034</strain>
    </source>
</reference>
<dbReference type="InterPro" id="IPR010982">
    <property type="entry name" value="Lambda_DNA-bd_dom_sf"/>
</dbReference>
<dbReference type="InterPro" id="IPR036286">
    <property type="entry name" value="LexA/Signal_pep-like_sf"/>
</dbReference>
<dbReference type="Gene3D" id="1.10.260.40">
    <property type="entry name" value="lambda repressor-like DNA-binding domains"/>
    <property type="match status" value="1"/>
</dbReference>
<dbReference type="PANTHER" id="PTHR40661">
    <property type="match status" value="1"/>
</dbReference>
<evidence type="ECO:0000313" key="5">
    <source>
        <dbReference type="EMBL" id="CAJ0737771.1"/>
    </source>
</evidence>
<dbReference type="AlphaFoldDB" id="A0AB72X3Q8"/>
<keyword evidence="2" id="KW-0238">DNA-binding</keyword>
<dbReference type="Proteomes" id="UP001189225">
    <property type="component" value="Unassembled WGS sequence"/>
</dbReference>
<dbReference type="Gene3D" id="2.10.109.10">
    <property type="entry name" value="Umud Fragment, subunit A"/>
    <property type="match status" value="1"/>
</dbReference>
<protein>
    <submittedName>
        <fullName evidence="5">HTH-type transcriptional regulator PrtR</fullName>
    </submittedName>
</protein>
<evidence type="ECO:0000313" key="6">
    <source>
        <dbReference type="Proteomes" id="UP001189225"/>
    </source>
</evidence>
<dbReference type="Pfam" id="PF00717">
    <property type="entry name" value="Peptidase_S24"/>
    <property type="match status" value="1"/>
</dbReference>
<feature type="domain" description="Peptidase S24/S26A/S26B/S26C" evidence="4">
    <location>
        <begin position="149"/>
        <end position="270"/>
    </location>
</feature>
<name>A0AB72X3Q8_9RALS</name>
<sequence>MFINRLFTCETMPPMHETMVRLYEAARTLKGLTTQSEVARAFNFSQQRIKNWEARGMSKGGMLKAQEVFGCSATWLETGKPPMETVKRKSDADQIEISLNEHPEAPSYNSGSAPARTLTGVKVRPIVTYESLEELPQESTVLITRIDVELSAGNGRETWHIEEKEPLPFQADYIRSLDAKPKNLVAVKVNGDSMETRLFDKDTVVVDTADTRVPANGGVFALVYAGELLVKRLFRLPDGGMKIVSDNATRYAPVDVGPEHVENVSIIGRVKYRSGTGDF</sequence>
<dbReference type="EMBL" id="CATWHI010000001">
    <property type="protein sequence ID" value="CAJ0737771.1"/>
    <property type="molecule type" value="Genomic_DNA"/>
</dbReference>
<gene>
    <name evidence="5" type="primary">prtR_1</name>
    <name evidence="5" type="ORF">R16034_00842</name>
</gene>
<dbReference type="PANTHER" id="PTHR40661:SF3">
    <property type="entry name" value="FELS-1 PROPHAGE TRANSCRIPTIONAL REGULATOR"/>
    <property type="match status" value="1"/>
</dbReference>
<dbReference type="InterPro" id="IPR015927">
    <property type="entry name" value="Peptidase_S24_S26A/B/C"/>
</dbReference>
<keyword evidence="1" id="KW-0805">Transcription regulation</keyword>
<keyword evidence="6" id="KW-1185">Reference proteome</keyword>
<organism evidence="5 6">
    <name type="scientific">Ralstonia edaphi</name>
    <dbReference type="NCBI Taxonomy" id="3058599"/>
    <lineage>
        <taxon>Bacteria</taxon>
        <taxon>Pseudomonadati</taxon>
        <taxon>Pseudomonadota</taxon>
        <taxon>Betaproteobacteria</taxon>
        <taxon>Burkholderiales</taxon>
        <taxon>Burkholderiaceae</taxon>
        <taxon>Ralstonia</taxon>
    </lineage>
</organism>
<dbReference type="InterPro" id="IPR039418">
    <property type="entry name" value="LexA-like"/>
</dbReference>
<keyword evidence="3" id="KW-0804">Transcription</keyword>
<evidence type="ECO:0000259" key="4">
    <source>
        <dbReference type="Pfam" id="PF00717"/>
    </source>
</evidence>
<dbReference type="CDD" id="cd06529">
    <property type="entry name" value="S24_LexA-like"/>
    <property type="match status" value="1"/>
</dbReference>
<dbReference type="InterPro" id="IPR001387">
    <property type="entry name" value="Cro/C1-type_HTH"/>
</dbReference>
<accession>A0AB72X3Q8</accession>